<dbReference type="PROSITE" id="PS50011">
    <property type="entry name" value="PROTEIN_KINASE_DOM"/>
    <property type="match status" value="1"/>
</dbReference>
<dbReference type="Gene3D" id="1.10.510.10">
    <property type="entry name" value="Transferase(Phosphotransferase) domain 1"/>
    <property type="match status" value="1"/>
</dbReference>
<dbReference type="Gene3D" id="3.30.200.20">
    <property type="entry name" value="Phosphorylase Kinase, domain 1"/>
    <property type="match status" value="1"/>
</dbReference>
<dbReference type="SUPFAM" id="SSF56112">
    <property type="entry name" value="Protein kinase-like (PK-like)"/>
    <property type="match status" value="1"/>
</dbReference>
<keyword evidence="3 6" id="KW-0547">Nucleotide-binding</keyword>
<dbReference type="InterPro" id="IPR017441">
    <property type="entry name" value="Protein_kinase_ATP_BS"/>
</dbReference>
<gene>
    <name evidence="9" type="ORF">EW145_g2461</name>
</gene>
<keyword evidence="1" id="KW-0723">Serine/threonine-protein kinase</keyword>
<dbReference type="Proteomes" id="UP000308199">
    <property type="component" value="Unassembled WGS sequence"/>
</dbReference>
<evidence type="ECO:0000313" key="9">
    <source>
        <dbReference type="EMBL" id="THH08810.1"/>
    </source>
</evidence>
<evidence type="ECO:0000256" key="7">
    <source>
        <dbReference type="SAM" id="MobiDB-lite"/>
    </source>
</evidence>
<evidence type="ECO:0000256" key="2">
    <source>
        <dbReference type="ARBA" id="ARBA00022679"/>
    </source>
</evidence>
<dbReference type="InterPro" id="IPR011009">
    <property type="entry name" value="Kinase-like_dom_sf"/>
</dbReference>
<feature type="binding site" evidence="6">
    <location>
        <position position="248"/>
    </location>
    <ligand>
        <name>ATP</name>
        <dbReference type="ChEBI" id="CHEBI:30616"/>
    </ligand>
</feature>
<evidence type="ECO:0000256" key="1">
    <source>
        <dbReference type="ARBA" id="ARBA00022527"/>
    </source>
</evidence>
<name>A0A4S4LG89_9AGAM</name>
<dbReference type="OrthoDB" id="283111at2759"/>
<dbReference type="EMBL" id="SGPK01000086">
    <property type="protein sequence ID" value="THH08810.1"/>
    <property type="molecule type" value="Genomic_DNA"/>
</dbReference>
<dbReference type="AlphaFoldDB" id="A0A4S4LG89"/>
<evidence type="ECO:0000256" key="3">
    <source>
        <dbReference type="ARBA" id="ARBA00022741"/>
    </source>
</evidence>
<dbReference type="CDD" id="cd14134">
    <property type="entry name" value="PKc_CLK"/>
    <property type="match status" value="1"/>
</dbReference>
<evidence type="ECO:0000313" key="10">
    <source>
        <dbReference type="Proteomes" id="UP000308199"/>
    </source>
</evidence>
<organism evidence="9 10">
    <name type="scientific">Phellinidium pouzarii</name>
    <dbReference type="NCBI Taxonomy" id="167371"/>
    <lineage>
        <taxon>Eukaryota</taxon>
        <taxon>Fungi</taxon>
        <taxon>Dikarya</taxon>
        <taxon>Basidiomycota</taxon>
        <taxon>Agaricomycotina</taxon>
        <taxon>Agaricomycetes</taxon>
        <taxon>Hymenochaetales</taxon>
        <taxon>Hymenochaetaceae</taxon>
        <taxon>Phellinidium</taxon>
    </lineage>
</organism>
<feature type="domain" description="Protein kinase" evidence="8">
    <location>
        <begin position="219"/>
        <end position="550"/>
    </location>
</feature>
<dbReference type="PROSITE" id="PS00107">
    <property type="entry name" value="PROTEIN_KINASE_ATP"/>
    <property type="match status" value="1"/>
</dbReference>
<dbReference type="GO" id="GO:0005524">
    <property type="term" value="F:ATP binding"/>
    <property type="evidence" value="ECO:0007669"/>
    <property type="project" value="UniProtKB-UniRule"/>
</dbReference>
<evidence type="ECO:0000259" key="8">
    <source>
        <dbReference type="PROSITE" id="PS50011"/>
    </source>
</evidence>
<dbReference type="SMART" id="SM00220">
    <property type="entry name" value="S_TKc"/>
    <property type="match status" value="1"/>
</dbReference>
<comment type="caution">
    <text evidence="9">The sequence shown here is derived from an EMBL/GenBank/DDBJ whole genome shotgun (WGS) entry which is preliminary data.</text>
</comment>
<feature type="region of interest" description="Disordered" evidence="7">
    <location>
        <begin position="85"/>
        <end position="104"/>
    </location>
</feature>
<proteinExistence type="predicted"/>
<evidence type="ECO:0000256" key="6">
    <source>
        <dbReference type="PROSITE-ProRule" id="PRU10141"/>
    </source>
</evidence>
<dbReference type="Pfam" id="PF00069">
    <property type="entry name" value="Pkinase"/>
    <property type="match status" value="1"/>
</dbReference>
<protein>
    <recommendedName>
        <fullName evidence="8">Protein kinase domain-containing protein</fullName>
    </recommendedName>
</protein>
<evidence type="ECO:0000256" key="4">
    <source>
        <dbReference type="ARBA" id="ARBA00022777"/>
    </source>
</evidence>
<keyword evidence="2" id="KW-0808">Transferase</keyword>
<dbReference type="GO" id="GO:0005634">
    <property type="term" value="C:nucleus"/>
    <property type="evidence" value="ECO:0007669"/>
    <property type="project" value="TreeGrafter"/>
</dbReference>
<keyword evidence="10" id="KW-1185">Reference proteome</keyword>
<dbReference type="PANTHER" id="PTHR45646:SF11">
    <property type="entry name" value="SERINE_THREONINE-PROTEIN KINASE DOA"/>
    <property type="match status" value="1"/>
</dbReference>
<evidence type="ECO:0000256" key="5">
    <source>
        <dbReference type="ARBA" id="ARBA00022840"/>
    </source>
</evidence>
<dbReference type="PROSITE" id="PS00108">
    <property type="entry name" value="PROTEIN_KINASE_ST"/>
    <property type="match status" value="1"/>
</dbReference>
<feature type="region of interest" description="Disordered" evidence="7">
    <location>
        <begin position="31"/>
        <end position="69"/>
    </location>
</feature>
<dbReference type="InterPro" id="IPR000719">
    <property type="entry name" value="Prot_kinase_dom"/>
</dbReference>
<feature type="compositionally biased region" description="Low complexity" evidence="7">
    <location>
        <begin position="132"/>
        <end position="146"/>
    </location>
</feature>
<keyword evidence="4" id="KW-0418">Kinase</keyword>
<dbReference type="InterPro" id="IPR051175">
    <property type="entry name" value="CLK_kinases"/>
</dbReference>
<accession>A0A4S4LG89</accession>
<dbReference type="GO" id="GO:0043484">
    <property type="term" value="P:regulation of RNA splicing"/>
    <property type="evidence" value="ECO:0007669"/>
    <property type="project" value="TreeGrafter"/>
</dbReference>
<reference evidence="9 10" key="1">
    <citation type="submission" date="2019-02" db="EMBL/GenBank/DDBJ databases">
        <title>Genome sequencing of the rare red list fungi Phellinidium pouzarii.</title>
        <authorList>
            <person name="Buettner E."/>
            <person name="Kellner H."/>
        </authorList>
    </citation>
    <scope>NUCLEOTIDE SEQUENCE [LARGE SCALE GENOMIC DNA]</scope>
    <source>
        <strain evidence="9 10">DSM 108285</strain>
    </source>
</reference>
<dbReference type="GO" id="GO:0004674">
    <property type="term" value="F:protein serine/threonine kinase activity"/>
    <property type="evidence" value="ECO:0007669"/>
    <property type="project" value="UniProtKB-KW"/>
</dbReference>
<keyword evidence="5 6" id="KW-0067">ATP-binding</keyword>
<dbReference type="PANTHER" id="PTHR45646">
    <property type="entry name" value="SERINE/THREONINE-PROTEIN KINASE DOA-RELATED"/>
    <property type="match status" value="1"/>
</dbReference>
<sequence>MQTAIHPLAPPQFPPQHSLRAQYPHKAINGAATRPAPMASGLPLPMPTPPVARKRKRPHQYSVSYSEVQEVDTDGRLREVIVIEDTPPPPATISPAVSSSTAAGGYSVSMQPPLFSAPIRTRARAAAEAQALSASTSSASAISAPAPKKRKRDPDLDKVVPSKKIVASAKYPQALATLGKPWPSGSVATADDTTKGAPSCDDKEGHYIIVPNDIIYRRYRTVRLLGQGTFGKVVEAIDTTNDKRVAIKIIRAIPKYRDASKIEVRVLQKLKERDPLNKNKCIHLLHWFDHRNHICLVSELLGMCVYDFLKENDFQSFPRRHIQEFARQLLGSVAFLHELHLVHTDLKPENILLVHNSFRSVNYVVSNKRGAPPRQKRILNSTDIRLIDFGSATFEEEYHSTVVSTRHYRAPEIILGLGWSYPCDVFSLGCILVEFYTGVALFQTHDNLEHLAMMEMVMGKMTDRFARSGARSKPEFFKEGNKLDWPKPKATRQSKKDVRSTRSLAELIPPRDDVNQLFLDLVRRLLAFDPAQRLSCSPWPLAFASLLRFLRLSTNHFVRVQLYNSGLNIDMRKHNARPSYRTALFNLSGTYLLDGPTSGGGEYYRLYTLSGKRKPSYDQVANCDRVMMKLRVPSTNLWIEDRKQRQYAEGSYLTCSFLRLYTTTE</sequence>
<feature type="region of interest" description="Disordered" evidence="7">
    <location>
        <begin position="132"/>
        <end position="159"/>
    </location>
</feature>
<dbReference type="InterPro" id="IPR008271">
    <property type="entry name" value="Ser/Thr_kinase_AS"/>
</dbReference>